<evidence type="ECO:0000256" key="2">
    <source>
        <dbReference type="ARBA" id="ARBA00007243"/>
    </source>
</evidence>
<feature type="region of interest" description="Disordered" evidence="11">
    <location>
        <begin position="103"/>
        <end position="134"/>
    </location>
</feature>
<evidence type="ECO:0000313" key="13">
    <source>
        <dbReference type="EMBL" id="EGD74546.1"/>
    </source>
</evidence>
<protein>
    <recommendedName>
        <fullName evidence="12">RRM domain-containing protein</fullName>
    </recommendedName>
</protein>
<name>F2UD51_SALR5</name>
<dbReference type="CDD" id="cd12246">
    <property type="entry name" value="RRM1_U1A_like"/>
    <property type="match status" value="1"/>
</dbReference>
<evidence type="ECO:0000256" key="4">
    <source>
        <dbReference type="ARBA" id="ARBA00022728"/>
    </source>
</evidence>
<evidence type="ECO:0000256" key="3">
    <source>
        <dbReference type="ARBA" id="ARBA00022664"/>
    </source>
</evidence>
<dbReference type="GO" id="GO:0006397">
    <property type="term" value="P:mRNA processing"/>
    <property type="evidence" value="ECO:0007669"/>
    <property type="project" value="UniProtKB-KW"/>
</dbReference>
<feature type="domain" description="RRM" evidence="12">
    <location>
        <begin position="141"/>
        <end position="215"/>
    </location>
</feature>
<dbReference type="InterPro" id="IPR035979">
    <property type="entry name" value="RBD_domain_sf"/>
</dbReference>
<evidence type="ECO:0000256" key="5">
    <source>
        <dbReference type="ARBA" id="ARBA00022737"/>
    </source>
</evidence>
<dbReference type="InterPro" id="IPR000504">
    <property type="entry name" value="RRM_dom"/>
</dbReference>
<organism evidence="14">
    <name type="scientific">Salpingoeca rosetta (strain ATCC 50818 / BSB-021)</name>
    <dbReference type="NCBI Taxonomy" id="946362"/>
    <lineage>
        <taxon>Eukaryota</taxon>
        <taxon>Choanoflagellata</taxon>
        <taxon>Craspedida</taxon>
        <taxon>Salpingoecidae</taxon>
        <taxon>Salpingoeca</taxon>
    </lineage>
</organism>
<evidence type="ECO:0000256" key="1">
    <source>
        <dbReference type="ARBA" id="ARBA00004123"/>
    </source>
</evidence>
<dbReference type="PROSITE" id="PS50102">
    <property type="entry name" value="RRM"/>
    <property type="match status" value="2"/>
</dbReference>
<dbReference type="Proteomes" id="UP000007799">
    <property type="component" value="Unassembled WGS sequence"/>
</dbReference>
<gene>
    <name evidence="13" type="ORF">PTSG_05910</name>
</gene>
<dbReference type="GO" id="GO:0030532">
    <property type="term" value="C:small nuclear ribonucleoprotein complex"/>
    <property type="evidence" value="ECO:0007669"/>
    <property type="project" value="UniProtKB-ARBA"/>
</dbReference>
<dbReference type="EMBL" id="GL832969">
    <property type="protein sequence ID" value="EGD74546.1"/>
    <property type="molecule type" value="Genomic_DNA"/>
</dbReference>
<dbReference type="FunFam" id="3.30.70.330:FF:000029">
    <property type="entry name" value="U2 small nuclear ribonucleoprotein B"/>
    <property type="match status" value="1"/>
</dbReference>
<evidence type="ECO:0000313" key="14">
    <source>
        <dbReference type="Proteomes" id="UP000007799"/>
    </source>
</evidence>
<proteinExistence type="inferred from homology"/>
<keyword evidence="5" id="KW-0677">Repeat</keyword>
<keyword evidence="8" id="KW-0539">Nucleus</keyword>
<evidence type="ECO:0000256" key="11">
    <source>
        <dbReference type="SAM" id="MobiDB-lite"/>
    </source>
</evidence>
<dbReference type="Gene3D" id="3.30.70.330">
    <property type="match status" value="2"/>
</dbReference>
<dbReference type="FunFam" id="3.30.70.330:FF:000039">
    <property type="entry name" value="U1 small nuclear ribonucleoprotein A"/>
    <property type="match status" value="1"/>
</dbReference>
<keyword evidence="6 10" id="KW-0694">RNA-binding</keyword>
<dbReference type="KEGG" id="sre:PTSG_05910"/>
<evidence type="ECO:0000259" key="12">
    <source>
        <dbReference type="PROSITE" id="PS50102"/>
    </source>
</evidence>
<dbReference type="GO" id="GO:0005681">
    <property type="term" value="C:spliceosomal complex"/>
    <property type="evidence" value="ECO:0007669"/>
    <property type="project" value="UniProtKB-KW"/>
</dbReference>
<feature type="compositionally biased region" description="Basic and acidic residues" evidence="11">
    <location>
        <begin position="122"/>
        <end position="132"/>
    </location>
</feature>
<keyword evidence="9" id="KW-0687">Ribonucleoprotein</keyword>
<dbReference type="SUPFAM" id="SSF54928">
    <property type="entry name" value="RNA-binding domain, RBD"/>
    <property type="match status" value="1"/>
</dbReference>
<dbReference type="InParanoid" id="F2UD51"/>
<evidence type="ECO:0000256" key="9">
    <source>
        <dbReference type="ARBA" id="ARBA00023274"/>
    </source>
</evidence>
<keyword evidence="4" id="KW-0747">Spliceosome</keyword>
<dbReference type="SMART" id="SM00360">
    <property type="entry name" value="RRM"/>
    <property type="match status" value="2"/>
</dbReference>
<evidence type="ECO:0000256" key="8">
    <source>
        <dbReference type="ARBA" id="ARBA00023242"/>
    </source>
</evidence>
<keyword evidence="14" id="KW-1185">Reference proteome</keyword>
<dbReference type="CDD" id="cd12247">
    <property type="entry name" value="RRM2_U1A_like"/>
    <property type="match status" value="1"/>
</dbReference>
<comment type="subcellular location">
    <subcellularLocation>
        <location evidence="1">Nucleus</location>
    </subcellularLocation>
</comment>
<dbReference type="RefSeq" id="XP_004992803.1">
    <property type="nucleotide sequence ID" value="XM_004992746.1"/>
</dbReference>
<evidence type="ECO:0000256" key="6">
    <source>
        <dbReference type="ARBA" id="ARBA00022884"/>
    </source>
</evidence>
<dbReference type="OMA" id="VRMIPTK"/>
<comment type="similarity">
    <text evidence="2">Belongs to the RRM U1 A/B'' family.</text>
</comment>
<dbReference type="GO" id="GO:0003723">
    <property type="term" value="F:RNA binding"/>
    <property type="evidence" value="ECO:0007669"/>
    <property type="project" value="UniProtKB-UniRule"/>
</dbReference>
<dbReference type="AlphaFoldDB" id="F2UD51"/>
<dbReference type="eggNOG" id="KOG4206">
    <property type="taxonomic scope" value="Eukaryota"/>
</dbReference>
<dbReference type="GO" id="GO:0008380">
    <property type="term" value="P:RNA splicing"/>
    <property type="evidence" value="ECO:0007669"/>
    <property type="project" value="UniProtKB-KW"/>
</dbReference>
<dbReference type="STRING" id="946362.F2UD51"/>
<dbReference type="Pfam" id="PF00076">
    <property type="entry name" value="RRM_1"/>
    <property type="match status" value="2"/>
</dbReference>
<evidence type="ECO:0000256" key="10">
    <source>
        <dbReference type="PROSITE-ProRule" id="PRU00176"/>
    </source>
</evidence>
<sequence>MANLPNQTLYVNNLNDKIHKEELRRSLYFLFSQFGPILDVVALKTPKMRGQAFIAFKDITCATNAMRALQSFNLFGKPMKIAYAKSKSIASMKEDGTYQRYLAKQRKKTSGRDEEEPATKAARTETGRRAMDESGDAGTNKILYVSHLPPTATKSDVHNLFAKFEGLVEVRMVDGRPDMCFVEYETARASAVAMQNLDGFSMGEDNTLSVTYAKK</sequence>
<keyword evidence="7" id="KW-0508">mRNA splicing</keyword>
<dbReference type="OrthoDB" id="277802at2759"/>
<dbReference type="InterPro" id="IPR012677">
    <property type="entry name" value="Nucleotide-bd_a/b_plait_sf"/>
</dbReference>
<dbReference type="FunCoup" id="F2UD51">
    <property type="interactions" value="1662"/>
</dbReference>
<dbReference type="GeneID" id="16073374"/>
<keyword evidence="3" id="KW-0507">mRNA processing</keyword>
<dbReference type="PANTHER" id="PTHR10501">
    <property type="entry name" value="U1 SMALL NUCLEAR RIBONUCLEOPROTEIN A/U2 SMALL NUCLEAR RIBONUCLEOPROTEIN B"/>
    <property type="match status" value="1"/>
</dbReference>
<evidence type="ECO:0000256" key="7">
    <source>
        <dbReference type="ARBA" id="ARBA00023187"/>
    </source>
</evidence>
<accession>F2UD51</accession>
<reference evidence="13" key="1">
    <citation type="submission" date="2009-08" db="EMBL/GenBank/DDBJ databases">
        <title>Annotation of Salpingoeca rosetta.</title>
        <authorList>
            <consortium name="The Broad Institute Genome Sequencing Platform"/>
            <person name="Russ C."/>
            <person name="Cuomo C."/>
            <person name="Burger G."/>
            <person name="Gray M.W."/>
            <person name="Holland P.W.H."/>
            <person name="King N."/>
            <person name="Lang F.B.F."/>
            <person name="Roger A.J."/>
            <person name="Ruiz-Trillo I."/>
            <person name="Young S.K."/>
            <person name="Zeng Q."/>
            <person name="Gargeya S."/>
            <person name="Alvarado L."/>
            <person name="Berlin A."/>
            <person name="Chapman S.B."/>
            <person name="Chen Z."/>
            <person name="Freedman E."/>
            <person name="Gellesch M."/>
            <person name="Goldberg J."/>
            <person name="Griggs A."/>
            <person name="Gujja S."/>
            <person name="Heilman E."/>
            <person name="Heiman D."/>
            <person name="Howarth C."/>
            <person name="Mehta T."/>
            <person name="Neiman D."/>
            <person name="Pearson M."/>
            <person name="Roberts A."/>
            <person name="Saif S."/>
            <person name="Shea T."/>
            <person name="Shenoy N."/>
            <person name="Sisk P."/>
            <person name="Stolte C."/>
            <person name="Sykes S."/>
            <person name="White J."/>
            <person name="Yandava C."/>
            <person name="Haas B."/>
            <person name="Nusbaum C."/>
            <person name="Birren B."/>
        </authorList>
    </citation>
    <scope>NUCLEOTIDE SEQUENCE [LARGE SCALE GENOMIC DNA]</scope>
    <source>
        <strain evidence="13">ATCC 50818</strain>
    </source>
</reference>
<feature type="domain" description="RRM" evidence="12">
    <location>
        <begin position="7"/>
        <end position="86"/>
    </location>
</feature>